<dbReference type="OrthoDB" id="2485380at2759"/>
<gene>
    <name evidence="1" type="ORF">RFULGI_LOCUS5524</name>
</gene>
<organism evidence="1 2">
    <name type="scientific">Racocetra fulgida</name>
    <dbReference type="NCBI Taxonomy" id="60492"/>
    <lineage>
        <taxon>Eukaryota</taxon>
        <taxon>Fungi</taxon>
        <taxon>Fungi incertae sedis</taxon>
        <taxon>Mucoromycota</taxon>
        <taxon>Glomeromycotina</taxon>
        <taxon>Glomeromycetes</taxon>
        <taxon>Diversisporales</taxon>
        <taxon>Gigasporaceae</taxon>
        <taxon>Racocetra</taxon>
    </lineage>
</organism>
<reference evidence="1" key="1">
    <citation type="submission" date="2021-06" db="EMBL/GenBank/DDBJ databases">
        <authorList>
            <person name="Kallberg Y."/>
            <person name="Tangrot J."/>
            <person name="Rosling A."/>
        </authorList>
    </citation>
    <scope>NUCLEOTIDE SEQUENCE</scope>
    <source>
        <strain evidence="1">IN212</strain>
    </source>
</reference>
<evidence type="ECO:0000313" key="2">
    <source>
        <dbReference type="Proteomes" id="UP000789396"/>
    </source>
</evidence>
<name>A0A9N9BQN3_9GLOM</name>
<sequence>TMMNQSKDRLLEESRYLNLKRSLEKLLQPTLAKAINKLKQTFYLGSNHDEELDEAIKSKSLEPIQKACDLAYTRAYTLRVANKESWDVASALNDTESNNPMEAILKEKLLNKAYNLFNEFCHWAKVSNDQVDIDILITFIGWLDMTGQVAKLQICLNALLKEFKYLGKIDITNNWRIKATVRSLKLLKA</sequence>
<feature type="non-terminal residue" evidence="1">
    <location>
        <position position="189"/>
    </location>
</feature>
<dbReference type="Proteomes" id="UP000789396">
    <property type="component" value="Unassembled WGS sequence"/>
</dbReference>
<keyword evidence="2" id="KW-1185">Reference proteome</keyword>
<accession>A0A9N9BQN3</accession>
<protein>
    <submittedName>
        <fullName evidence="1">11509_t:CDS:1</fullName>
    </submittedName>
</protein>
<dbReference type="EMBL" id="CAJVPZ010006363">
    <property type="protein sequence ID" value="CAG8572697.1"/>
    <property type="molecule type" value="Genomic_DNA"/>
</dbReference>
<dbReference type="AlphaFoldDB" id="A0A9N9BQN3"/>
<proteinExistence type="predicted"/>
<comment type="caution">
    <text evidence="1">The sequence shown here is derived from an EMBL/GenBank/DDBJ whole genome shotgun (WGS) entry which is preliminary data.</text>
</comment>
<evidence type="ECO:0000313" key="1">
    <source>
        <dbReference type="EMBL" id="CAG8572697.1"/>
    </source>
</evidence>